<keyword evidence="1" id="KW-1133">Transmembrane helix</keyword>
<accession>A0AA39GS24</accession>
<proteinExistence type="predicted"/>
<feature type="transmembrane region" description="Helical" evidence="1">
    <location>
        <begin position="16"/>
        <end position="40"/>
    </location>
</feature>
<sequence>MAPQLVEGDLRQKDTVIFWLALALIVVSVAFLSTIISLSVRRFLRRPSRYQKVGKQEQEQKQKSGFKKVPRSLLWGGKKREPTLEDRIEEEELQREYMIRKSYASRASLRSSSQLSHCSTDADVEAGVGQAVVVAQADGIEEEARLHGVLRHSPGFNHGVAHSGGFHGDLGVRGFPVKELTRPASRHARSSSRSSSIISTPQMLGTELSGKAPMRAMIR</sequence>
<comment type="caution">
    <text evidence="2">The sequence shown here is derived from an EMBL/GenBank/DDBJ whole genome shotgun (WGS) entry which is preliminary data.</text>
</comment>
<reference evidence="2" key="1">
    <citation type="submission" date="2022-10" db="EMBL/GenBank/DDBJ databases">
        <title>Determination and structural analysis of whole genome sequence of Sarocladium strictum F4-1.</title>
        <authorList>
            <person name="Hu L."/>
            <person name="Jiang Y."/>
        </authorList>
    </citation>
    <scope>NUCLEOTIDE SEQUENCE</scope>
    <source>
        <strain evidence="2">F4-1</strain>
    </source>
</reference>
<keyword evidence="3" id="KW-1185">Reference proteome</keyword>
<evidence type="ECO:0000313" key="2">
    <source>
        <dbReference type="EMBL" id="KAK0392535.1"/>
    </source>
</evidence>
<dbReference type="EMBL" id="JAPDFR010000001">
    <property type="protein sequence ID" value="KAK0392535.1"/>
    <property type="molecule type" value="Genomic_DNA"/>
</dbReference>
<dbReference type="AlphaFoldDB" id="A0AA39GS24"/>
<dbReference type="Proteomes" id="UP001175261">
    <property type="component" value="Unassembled WGS sequence"/>
</dbReference>
<keyword evidence="1" id="KW-0812">Transmembrane</keyword>
<evidence type="ECO:0000313" key="3">
    <source>
        <dbReference type="Proteomes" id="UP001175261"/>
    </source>
</evidence>
<protein>
    <submittedName>
        <fullName evidence="2">Uncharacterized protein</fullName>
    </submittedName>
</protein>
<organism evidence="2 3">
    <name type="scientific">Sarocladium strictum</name>
    <name type="common">Black bundle disease fungus</name>
    <name type="synonym">Acremonium strictum</name>
    <dbReference type="NCBI Taxonomy" id="5046"/>
    <lineage>
        <taxon>Eukaryota</taxon>
        <taxon>Fungi</taxon>
        <taxon>Dikarya</taxon>
        <taxon>Ascomycota</taxon>
        <taxon>Pezizomycotina</taxon>
        <taxon>Sordariomycetes</taxon>
        <taxon>Hypocreomycetidae</taxon>
        <taxon>Hypocreales</taxon>
        <taxon>Sarocladiaceae</taxon>
        <taxon>Sarocladium</taxon>
    </lineage>
</organism>
<gene>
    <name evidence="2" type="ORF">NLU13_2030</name>
</gene>
<keyword evidence="1" id="KW-0472">Membrane</keyword>
<name>A0AA39GS24_SARSR</name>
<evidence type="ECO:0000256" key="1">
    <source>
        <dbReference type="SAM" id="Phobius"/>
    </source>
</evidence>